<proteinExistence type="predicted"/>
<dbReference type="RefSeq" id="XP_007312693.1">
    <property type="nucleotide sequence ID" value="XM_007312631.1"/>
</dbReference>
<gene>
    <name evidence="2" type="ORF">SERLADRAFT_432446</name>
</gene>
<dbReference type="GeneID" id="18814005"/>
<evidence type="ECO:0000256" key="1">
    <source>
        <dbReference type="SAM" id="MobiDB-lite"/>
    </source>
</evidence>
<name>F8NF95_SERL9</name>
<protein>
    <submittedName>
        <fullName evidence="2">Uncharacterized protein</fullName>
    </submittedName>
</protein>
<dbReference type="AlphaFoldDB" id="F8NF95"/>
<dbReference type="Proteomes" id="UP000008064">
    <property type="component" value="Unassembled WGS sequence"/>
</dbReference>
<dbReference type="EMBL" id="GL945428">
    <property type="protein sequence ID" value="EGO30809.1"/>
    <property type="molecule type" value="Genomic_DNA"/>
</dbReference>
<reference evidence="2" key="1">
    <citation type="submission" date="2011-04" db="EMBL/GenBank/DDBJ databases">
        <title>Evolution of plant cell wall degrading machinery underlies the functional diversity of forest fungi.</title>
        <authorList>
            <consortium name="US DOE Joint Genome Institute (JGI-PGF)"/>
            <person name="Eastwood D.C."/>
            <person name="Floudas D."/>
            <person name="Binder M."/>
            <person name="Majcherczyk A."/>
            <person name="Schneider P."/>
            <person name="Aerts A."/>
            <person name="Asiegbu F.O."/>
            <person name="Baker S.E."/>
            <person name="Barry K."/>
            <person name="Bendiksby M."/>
            <person name="Blumentritt M."/>
            <person name="Coutinho P.M."/>
            <person name="Cullen D."/>
            <person name="Cullen D."/>
            <person name="Gathman A."/>
            <person name="Goodell B."/>
            <person name="Henrissat B."/>
            <person name="Ihrmark K."/>
            <person name="Kauserud H."/>
            <person name="Kohler A."/>
            <person name="LaButti K."/>
            <person name="Lapidus A."/>
            <person name="Lavin J.L."/>
            <person name="Lee Y.-H."/>
            <person name="Lindquist E."/>
            <person name="Lilly W."/>
            <person name="Lucas S."/>
            <person name="Morin E."/>
            <person name="Murat C."/>
            <person name="Oguiza J.A."/>
            <person name="Park J."/>
            <person name="Pisabarro A.G."/>
            <person name="Riley R."/>
            <person name="Rosling A."/>
            <person name="Salamov A."/>
            <person name="Schmidt O."/>
            <person name="Schmutz J."/>
            <person name="Skrede I."/>
            <person name="Stenlid J."/>
            <person name="Wiebenga A."/>
            <person name="Xie X."/>
            <person name="Kues U."/>
            <person name="Hibbett D.S."/>
            <person name="Hoffmeister D."/>
            <person name="Hogberg N."/>
            <person name="Martin F."/>
            <person name="Grigoriev I.V."/>
            <person name="Watkinson S.C."/>
        </authorList>
    </citation>
    <scope>NUCLEOTIDE SEQUENCE</scope>
    <source>
        <strain evidence="2">S7.9</strain>
    </source>
</reference>
<accession>F8NF95</accession>
<dbReference type="KEGG" id="sla:SERLADRAFT_432446"/>
<sequence length="69" mass="7457">MSVNNDNAAEPGSNTSKLPGTPHGPGKQKSLETEEYGTYMDEFEVSSTAFPPQQGHKRAHNLAPSDIAW</sequence>
<feature type="region of interest" description="Disordered" evidence="1">
    <location>
        <begin position="1"/>
        <end position="69"/>
    </location>
</feature>
<feature type="compositionally biased region" description="Polar residues" evidence="1">
    <location>
        <begin position="1"/>
        <end position="18"/>
    </location>
</feature>
<organism>
    <name type="scientific">Serpula lacrymans var. lacrymans (strain S7.9)</name>
    <name type="common">Dry rot fungus</name>
    <dbReference type="NCBI Taxonomy" id="578457"/>
    <lineage>
        <taxon>Eukaryota</taxon>
        <taxon>Fungi</taxon>
        <taxon>Dikarya</taxon>
        <taxon>Basidiomycota</taxon>
        <taxon>Agaricomycotina</taxon>
        <taxon>Agaricomycetes</taxon>
        <taxon>Agaricomycetidae</taxon>
        <taxon>Boletales</taxon>
        <taxon>Coniophorineae</taxon>
        <taxon>Serpulaceae</taxon>
        <taxon>Serpula</taxon>
    </lineage>
</organism>
<evidence type="ECO:0000313" key="2">
    <source>
        <dbReference type="EMBL" id="EGO30809.1"/>
    </source>
</evidence>
<dbReference type="HOGENOM" id="CLU_2777502_0_0_1"/>